<feature type="region of interest" description="Disordered" evidence="1">
    <location>
        <begin position="1"/>
        <end position="24"/>
    </location>
</feature>
<organism evidence="2">
    <name type="scientific">viral metagenome</name>
    <dbReference type="NCBI Taxonomy" id="1070528"/>
    <lineage>
        <taxon>unclassified sequences</taxon>
        <taxon>metagenomes</taxon>
        <taxon>organismal metagenomes</taxon>
    </lineage>
</organism>
<feature type="compositionally biased region" description="Basic residues" evidence="1">
    <location>
        <begin position="1"/>
        <end position="11"/>
    </location>
</feature>
<accession>A0A6C0KGN1</accession>
<evidence type="ECO:0000313" key="2">
    <source>
        <dbReference type="EMBL" id="QHU16296.1"/>
    </source>
</evidence>
<name>A0A6C0KGN1_9ZZZZ</name>
<sequence length="64" mass="7675">MIKKKIKKRRRNTSEKGKIRNLGNSKSGFCTFCRPKLAIRLHKCKNIKQYLEHIEKNNYNENII</sequence>
<proteinExistence type="predicted"/>
<protein>
    <submittedName>
        <fullName evidence="2">Uncharacterized protein</fullName>
    </submittedName>
</protein>
<dbReference type="EMBL" id="MN740879">
    <property type="protein sequence ID" value="QHU16296.1"/>
    <property type="molecule type" value="Genomic_DNA"/>
</dbReference>
<dbReference type="AlphaFoldDB" id="A0A6C0KGN1"/>
<evidence type="ECO:0000256" key="1">
    <source>
        <dbReference type="SAM" id="MobiDB-lite"/>
    </source>
</evidence>
<reference evidence="2" key="1">
    <citation type="journal article" date="2020" name="Nature">
        <title>Giant virus diversity and host interactions through global metagenomics.</title>
        <authorList>
            <person name="Schulz F."/>
            <person name="Roux S."/>
            <person name="Paez-Espino D."/>
            <person name="Jungbluth S."/>
            <person name="Walsh D.A."/>
            <person name="Denef V.J."/>
            <person name="McMahon K.D."/>
            <person name="Konstantinidis K.T."/>
            <person name="Eloe-Fadrosh E.A."/>
            <person name="Kyrpides N.C."/>
            <person name="Woyke T."/>
        </authorList>
    </citation>
    <scope>NUCLEOTIDE SEQUENCE</scope>
    <source>
        <strain evidence="2">GVMAG-S-3300011013-78</strain>
    </source>
</reference>